<dbReference type="Gene3D" id="3.20.20.190">
    <property type="entry name" value="Phosphatidylinositol (PI) phosphodiesterase"/>
    <property type="match status" value="1"/>
</dbReference>
<dbReference type="CDD" id="cd08588">
    <property type="entry name" value="PI-PLCc_At5g67130_like"/>
    <property type="match status" value="1"/>
</dbReference>
<dbReference type="PROSITE" id="PS51257">
    <property type="entry name" value="PROKAR_LIPOPROTEIN"/>
    <property type="match status" value="1"/>
</dbReference>
<dbReference type="GO" id="GO:0006629">
    <property type="term" value="P:lipid metabolic process"/>
    <property type="evidence" value="ECO:0007669"/>
    <property type="project" value="InterPro"/>
</dbReference>
<keyword evidence="3" id="KW-1185">Reference proteome</keyword>
<evidence type="ECO:0008006" key="4">
    <source>
        <dbReference type="Google" id="ProtNLM"/>
    </source>
</evidence>
<dbReference type="InterPro" id="IPR051057">
    <property type="entry name" value="PI-PLC_domain"/>
</dbReference>
<evidence type="ECO:0000313" key="3">
    <source>
        <dbReference type="Proteomes" id="UP001281410"/>
    </source>
</evidence>
<dbReference type="PANTHER" id="PTHR13593">
    <property type="match status" value="1"/>
</dbReference>
<feature type="signal peptide" evidence="1">
    <location>
        <begin position="1"/>
        <end position="26"/>
    </location>
</feature>
<proteinExistence type="predicted"/>
<dbReference type="SUPFAM" id="SSF51695">
    <property type="entry name" value="PLC-like phosphodiesterases"/>
    <property type="match status" value="1"/>
</dbReference>
<name>A0AAE0ASN0_9ROSI</name>
<dbReference type="GO" id="GO:0008081">
    <property type="term" value="F:phosphoric diester hydrolase activity"/>
    <property type="evidence" value="ECO:0007669"/>
    <property type="project" value="InterPro"/>
</dbReference>
<comment type="caution">
    <text evidence="2">The sequence shown here is derived from an EMBL/GenBank/DDBJ whole genome shotgun (WGS) entry which is preliminary data.</text>
</comment>
<gene>
    <name evidence="2" type="ORF">Dsin_009849</name>
</gene>
<dbReference type="PROSITE" id="PS50007">
    <property type="entry name" value="PIPLC_X_DOMAIN"/>
    <property type="match status" value="1"/>
</dbReference>
<dbReference type="InterPro" id="IPR017946">
    <property type="entry name" value="PLC-like_Pdiesterase_TIM-brl"/>
</dbReference>
<reference evidence="2" key="1">
    <citation type="journal article" date="2023" name="Plant J.">
        <title>Genome sequences and population genomics provide insights into the demographic history, inbreeding, and mutation load of two 'living fossil' tree species of Dipteronia.</title>
        <authorList>
            <person name="Feng Y."/>
            <person name="Comes H.P."/>
            <person name="Chen J."/>
            <person name="Zhu S."/>
            <person name="Lu R."/>
            <person name="Zhang X."/>
            <person name="Li P."/>
            <person name="Qiu J."/>
            <person name="Olsen K.M."/>
            <person name="Qiu Y."/>
        </authorList>
    </citation>
    <scope>NUCLEOTIDE SEQUENCE</scope>
    <source>
        <strain evidence="2">NBL</strain>
    </source>
</reference>
<evidence type="ECO:0000256" key="1">
    <source>
        <dbReference type="SAM" id="SignalP"/>
    </source>
</evidence>
<evidence type="ECO:0000313" key="2">
    <source>
        <dbReference type="EMBL" id="KAK3222824.1"/>
    </source>
</evidence>
<dbReference type="Proteomes" id="UP001281410">
    <property type="component" value="Unassembled WGS sequence"/>
</dbReference>
<protein>
    <recommendedName>
        <fullName evidence="4">PLC-like phosphodiesterases superfamily protein</fullName>
    </recommendedName>
</protein>
<feature type="chain" id="PRO_5042029729" description="PLC-like phosphodiesterases superfamily protein" evidence="1">
    <location>
        <begin position="27"/>
        <end position="365"/>
    </location>
</feature>
<dbReference type="PANTHER" id="PTHR13593:SF127">
    <property type="entry name" value="PLC-LIKE PHOSPHODIESTERASES SUPERFAMILY PROTEIN"/>
    <property type="match status" value="1"/>
</dbReference>
<dbReference type="AlphaFoldDB" id="A0AAE0ASN0"/>
<organism evidence="2 3">
    <name type="scientific">Dipteronia sinensis</name>
    <dbReference type="NCBI Taxonomy" id="43782"/>
    <lineage>
        <taxon>Eukaryota</taxon>
        <taxon>Viridiplantae</taxon>
        <taxon>Streptophyta</taxon>
        <taxon>Embryophyta</taxon>
        <taxon>Tracheophyta</taxon>
        <taxon>Spermatophyta</taxon>
        <taxon>Magnoliopsida</taxon>
        <taxon>eudicotyledons</taxon>
        <taxon>Gunneridae</taxon>
        <taxon>Pentapetalae</taxon>
        <taxon>rosids</taxon>
        <taxon>malvids</taxon>
        <taxon>Sapindales</taxon>
        <taxon>Sapindaceae</taxon>
        <taxon>Hippocastanoideae</taxon>
        <taxon>Acereae</taxon>
        <taxon>Dipteronia</taxon>
    </lineage>
</organism>
<dbReference type="EMBL" id="JANJYJ010000003">
    <property type="protein sequence ID" value="KAK3222824.1"/>
    <property type="molecule type" value="Genomic_DNA"/>
</dbReference>
<sequence>MGNLKNLPLFLVASSVLFSVIATSLACSSGQCKVGDECSSDGDCQPGLYCFSCFQPSKCVRSTLTDPFKLLNNSLPFNKYAFLTTHNSFAIDGEPSHTGIPRLTFSNQEDNVTQQLNNGVRALTLDVYDFKDDIWLCHSFDRKCFDFTAFEPARDTFKEIQEFLSANPSEILTLILEDYVETPNGLTKVFNETGLMKYWFPVSKMPKNGEDWPLVKDMVANNQRLVVFTSIKSKQDSEGIAYQWNFMVENQYGNDGMRHGSCSNRAESTPLNDRTKSLVFVNHFGSVPIKETSCVDNSEELISMLDKCYGAAGNRWANFVAVDYYKRSNGGGAFEGVDKMNGELLCGCDDVHRCVPGSSSGTCSR</sequence>
<accession>A0AAE0ASN0</accession>
<keyword evidence="1" id="KW-0732">Signal</keyword>
<dbReference type="Pfam" id="PF26178">
    <property type="entry name" value="PI-PLC_cat"/>
    <property type="match status" value="1"/>
</dbReference>